<dbReference type="InterPro" id="IPR000531">
    <property type="entry name" value="Beta-barrel_TonB"/>
</dbReference>
<accession>A0A212LMJ2</accession>
<feature type="chain" id="PRO_5013188426" evidence="13">
    <location>
        <begin position="35"/>
        <end position="1430"/>
    </location>
</feature>
<keyword evidence="3 10" id="KW-1134">Transmembrane beta strand</keyword>
<dbReference type="InterPro" id="IPR036709">
    <property type="entry name" value="Autotransporte_beta_dom_sf"/>
</dbReference>
<dbReference type="InterPro" id="IPR037066">
    <property type="entry name" value="Plug_dom_sf"/>
</dbReference>
<keyword evidence="7 10" id="KW-0472">Membrane</keyword>
<protein>
    <submittedName>
        <fullName evidence="15">TonB-dependent receptor plug</fullName>
    </submittedName>
</protein>
<dbReference type="RefSeq" id="WP_288183232.1">
    <property type="nucleotide sequence ID" value="NZ_LT608335.1"/>
</dbReference>
<dbReference type="PROSITE" id="PS51208">
    <property type="entry name" value="AUTOTRANSPORTER"/>
    <property type="match status" value="1"/>
</dbReference>
<dbReference type="InterPro" id="IPR036942">
    <property type="entry name" value="Beta-barrel_TonB_sf"/>
</dbReference>
<reference evidence="15" key="1">
    <citation type="submission" date="2016-08" db="EMBL/GenBank/DDBJ databases">
        <authorList>
            <person name="Seilhamer J.J."/>
        </authorList>
    </citation>
    <scope>NUCLEOTIDE SEQUENCE</scope>
    <source>
        <strain evidence="15">86</strain>
    </source>
</reference>
<dbReference type="Pfam" id="PF07715">
    <property type="entry name" value="Plug"/>
    <property type="match status" value="1"/>
</dbReference>
<evidence type="ECO:0000256" key="11">
    <source>
        <dbReference type="RuleBase" id="RU003357"/>
    </source>
</evidence>
<keyword evidence="8 15" id="KW-0675">Receptor</keyword>
<dbReference type="Pfam" id="PF00593">
    <property type="entry name" value="TonB_dep_Rec_b-barrel"/>
    <property type="match status" value="1"/>
</dbReference>
<evidence type="ECO:0000256" key="10">
    <source>
        <dbReference type="PROSITE-ProRule" id="PRU01360"/>
    </source>
</evidence>
<evidence type="ECO:0000256" key="13">
    <source>
        <dbReference type="SAM" id="SignalP"/>
    </source>
</evidence>
<evidence type="ECO:0000256" key="1">
    <source>
        <dbReference type="ARBA" id="ARBA00004571"/>
    </source>
</evidence>
<dbReference type="SUPFAM" id="SSF56935">
    <property type="entry name" value="Porins"/>
    <property type="match status" value="1"/>
</dbReference>
<evidence type="ECO:0000256" key="5">
    <source>
        <dbReference type="ARBA" id="ARBA00022729"/>
    </source>
</evidence>
<feature type="compositionally biased region" description="Polar residues" evidence="12">
    <location>
        <begin position="667"/>
        <end position="682"/>
    </location>
</feature>
<gene>
    <name evidence="15" type="ORF">KL86SPO_20216</name>
</gene>
<sequence length="1430" mass="159126">MSNRFYRKKLSKRIKLYSAALLIASLYHPGDCLANTSVPGEVVDATNIGSAANLPVYTITAGDTKTTYANSNDQGNQYRNAIILENGATWRPLDAKSNMGVTGSIVMNDHSTLDLAYKFSSANGYIWPDSYTSTAPYRSLQLRNGKFGDDLTFIVNLGSNNTKAMTAGKDSIALQNPTLLDPESDRVNIKVEYVLNKTFALGKDSKGNNVVDNISSWTEATGAQYSDVVKNVFAITNSTAETLDKFNVTGAATGQVDGALNKYIISTELVNDTATTQTKGWSVSWEAKRQGFLSQGAYSAANAALSTRNLWRIEDGLFWKRGDDRRFADRGIAQDDFGHSEGAWANTWRGKYSYEGIQGSDFDQTYSGIQVGYDKLRDRELFGGKVYTGLFFSKMTSDADFYAQNTGGADYNSGRGELDSDGLGAYMLWVGNSGHYLDTTLRWSKIGNTYTYTDSFGDSSRKDFTAETYGLGARYGLRIDKGNGWFVEPQVGLSYGVMRSYDFRLANNLKYDQEKMDMLIGRAGLVVGKVFGQGTHKNEAYLKLSANHDFMDGGNAMFYAMQPNSDAVAASQKVDTLAGEDTWYDVTVGSNFKMSDSSDGWLEVNKSFGGKVNTDWQLSGGIAWRWGGPSKARQAGGLSTALSSPFMNTAAMSTANTVNEDIAAEQGENTQVPAVNGSTRQRTITDHKSGAADTDNSSIVDTNTISHAEAGAAGSAGVAIVLQPGDTDGFALTPLVVEADRPDWEKKLSPGTVSVIDVPKYEGEHKTLADLLQTVPGVYIDKLSGGGTGHYSTVRIRGSSASQVNIYMDGVLVNTGSEQAVNLENLNIDNVERIEVYRGYIPARFAGAAMGGAINIVTKRPDKIGGKVSYGMRSFNGHKFNVETTSPLGDGSLLLAYNRDQAKGDFKYTRTNHELIRVGTPTGTIETHYPDTRWRMNNGYQNNNLLAKWQDDNWFVKLNYIKNKTHTPGTTNGYLTDIPDNMLPEYIQTASRALRAGTIDTEKTEVSFGRRQETGNVEWGWKLATTYQDKQAMYLRYDNANKDIAFGTNSFRNNIHNAIVDGTWKMGDNHLFEFLLTASKETMKVNYKSDDEWSTNWGKKFENYFLPKYDMKNYYFQIQDSMKLDSKGSLTFTPLWRGQKSDIGIDINEGEGWLYSYNLSLKKQFSDKWTAWATYGTYHKIPSWYEVFGDGVNLVSRWHYINSIADWGPDVYAEHGKNWDASVNWHGKLWSSDTDTTFTYFRRNSKNLMTQFFNPLYGAQWYANYGAGKVEGIELSNKMHWKRFDFTLSATWQDSLITKGFKGQNNMGKANFEGQPLPWTPEWTVNARLDYRFPGEKLSVFGEYNWIDELSLYSGAGEKGAYEAMGLINLGLKYNFDKRFKLIAGVNDIANEGPQQIRLSKSEGTKLGNDYNVAYPQQGRTYYMTVEYEF</sequence>
<keyword evidence="2 10" id="KW-0813">Transport</keyword>
<dbReference type="Pfam" id="PF03797">
    <property type="entry name" value="Autotransporter"/>
    <property type="match status" value="1"/>
</dbReference>
<dbReference type="InterPro" id="IPR012910">
    <property type="entry name" value="Plug_dom"/>
</dbReference>
<dbReference type="GO" id="GO:0044718">
    <property type="term" value="P:siderophore transmembrane transport"/>
    <property type="evidence" value="ECO:0007669"/>
    <property type="project" value="TreeGrafter"/>
</dbReference>
<evidence type="ECO:0000256" key="7">
    <source>
        <dbReference type="ARBA" id="ARBA00023136"/>
    </source>
</evidence>
<evidence type="ECO:0000256" key="8">
    <source>
        <dbReference type="ARBA" id="ARBA00023170"/>
    </source>
</evidence>
<feature type="domain" description="Autotransporter" evidence="14">
    <location>
        <begin position="336"/>
        <end position="626"/>
    </location>
</feature>
<keyword evidence="4 10" id="KW-0812">Transmembrane</keyword>
<dbReference type="Gene3D" id="2.40.128.130">
    <property type="entry name" value="Autotransporter beta-domain"/>
    <property type="match status" value="1"/>
</dbReference>
<organism evidence="15">
    <name type="scientific">uncultured Sporomusa sp</name>
    <dbReference type="NCBI Taxonomy" id="307249"/>
    <lineage>
        <taxon>Bacteria</taxon>
        <taxon>Bacillati</taxon>
        <taxon>Bacillota</taxon>
        <taxon>Negativicutes</taxon>
        <taxon>Selenomonadales</taxon>
        <taxon>Sporomusaceae</taxon>
        <taxon>Sporomusa</taxon>
        <taxon>environmental samples</taxon>
    </lineage>
</organism>
<dbReference type="InterPro" id="IPR005546">
    <property type="entry name" value="Autotransporte_beta"/>
</dbReference>
<dbReference type="EMBL" id="FMJE01000002">
    <property type="protein sequence ID" value="SCM78741.1"/>
    <property type="molecule type" value="Genomic_DNA"/>
</dbReference>
<evidence type="ECO:0000256" key="9">
    <source>
        <dbReference type="ARBA" id="ARBA00023237"/>
    </source>
</evidence>
<evidence type="ECO:0000256" key="2">
    <source>
        <dbReference type="ARBA" id="ARBA00022448"/>
    </source>
</evidence>
<feature type="signal peptide" evidence="13">
    <location>
        <begin position="1"/>
        <end position="34"/>
    </location>
</feature>
<dbReference type="GO" id="GO:0015344">
    <property type="term" value="F:siderophore uptake transmembrane transporter activity"/>
    <property type="evidence" value="ECO:0007669"/>
    <property type="project" value="TreeGrafter"/>
</dbReference>
<dbReference type="InterPro" id="IPR039426">
    <property type="entry name" value="TonB-dep_rcpt-like"/>
</dbReference>
<dbReference type="SUPFAM" id="SSF103515">
    <property type="entry name" value="Autotransporter"/>
    <property type="match status" value="1"/>
</dbReference>
<dbReference type="Gene3D" id="2.170.130.10">
    <property type="entry name" value="TonB-dependent receptor, plug domain"/>
    <property type="match status" value="1"/>
</dbReference>
<evidence type="ECO:0000256" key="4">
    <source>
        <dbReference type="ARBA" id="ARBA00022692"/>
    </source>
</evidence>
<evidence type="ECO:0000313" key="15">
    <source>
        <dbReference type="EMBL" id="SCM78741.1"/>
    </source>
</evidence>
<dbReference type="Gene3D" id="2.40.170.20">
    <property type="entry name" value="TonB-dependent receptor, beta-barrel domain"/>
    <property type="match status" value="1"/>
</dbReference>
<dbReference type="GO" id="GO:0009279">
    <property type="term" value="C:cell outer membrane"/>
    <property type="evidence" value="ECO:0007669"/>
    <property type="project" value="UniProtKB-SubCell"/>
</dbReference>
<proteinExistence type="inferred from homology"/>
<evidence type="ECO:0000256" key="3">
    <source>
        <dbReference type="ARBA" id="ARBA00022452"/>
    </source>
</evidence>
<dbReference type="PROSITE" id="PS52016">
    <property type="entry name" value="TONB_DEPENDENT_REC_3"/>
    <property type="match status" value="1"/>
</dbReference>
<evidence type="ECO:0000256" key="6">
    <source>
        <dbReference type="ARBA" id="ARBA00023077"/>
    </source>
</evidence>
<dbReference type="SMART" id="SM00869">
    <property type="entry name" value="Autotransporter"/>
    <property type="match status" value="1"/>
</dbReference>
<feature type="region of interest" description="Disordered" evidence="12">
    <location>
        <begin position="666"/>
        <end position="698"/>
    </location>
</feature>
<dbReference type="PANTHER" id="PTHR30069:SF29">
    <property type="entry name" value="HEMOGLOBIN AND HEMOGLOBIN-HAPTOGLOBIN-BINDING PROTEIN 1-RELATED"/>
    <property type="match status" value="1"/>
</dbReference>
<keyword evidence="5 13" id="KW-0732">Signal</keyword>
<dbReference type="PANTHER" id="PTHR30069">
    <property type="entry name" value="TONB-DEPENDENT OUTER MEMBRANE RECEPTOR"/>
    <property type="match status" value="1"/>
</dbReference>
<evidence type="ECO:0000256" key="12">
    <source>
        <dbReference type="SAM" id="MobiDB-lite"/>
    </source>
</evidence>
<keyword evidence="9 10" id="KW-0998">Cell outer membrane</keyword>
<comment type="similarity">
    <text evidence="10 11">Belongs to the TonB-dependent receptor family.</text>
</comment>
<keyword evidence="6 11" id="KW-0798">TonB box</keyword>
<dbReference type="InterPro" id="IPR006315">
    <property type="entry name" value="OM_autotransptr_brl_dom"/>
</dbReference>
<evidence type="ECO:0000259" key="14">
    <source>
        <dbReference type="PROSITE" id="PS51208"/>
    </source>
</evidence>
<name>A0A212LMJ2_9FIRM</name>
<comment type="subcellular location">
    <subcellularLocation>
        <location evidence="1 10">Cell outer membrane</location>
        <topology evidence="1 10">Multi-pass membrane protein</topology>
    </subcellularLocation>
</comment>
<dbReference type="NCBIfam" id="TIGR01414">
    <property type="entry name" value="autotrans_barl"/>
    <property type="match status" value="1"/>
</dbReference>